<reference evidence="3" key="2">
    <citation type="submission" date="2020-09" db="EMBL/GenBank/DDBJ databases">
        <authorList>
            <person name="Sun Q."/>
            <person name="Zhou Y."/>
        </authorList>
    </citation>
    <scope>NUCLEOTIDE SEQUENCE</scope>
    <source>
        <strain evidence="3">CGMCC 1.15447</strain>
    </source>
</reference>
<sequence>MQNTLNLSVTGMHCGSCVRRVTTALEAVPGVQVQSVEVGLAHVAFDPDKATPQEIAASINRIGFQASIQ</sequence>
<dbReference type="FunFam" id="3.30.70.100:FF:000001">
    <property type="entry name" value="ATPase copper transporting beta"/>
    <property type="match status" value="1"/>
</dbReference>
<gene>
    <name evidence="3" type="ORF">GCM10011507_11090</name>
</gene>
<keyword evidence="4" id="KW-1185">Reference proteome</keyword>
<dbReference type="Gene3D" id="3.30.70.100">
    <property type="match status" value="1"/>
</dbReference>
<dbReference type="PROSITE" id="PS50846">
    <property type="entry name" value="HMA_2"/>
    <property type="match status" value="1"/>
</dbReference>
<dbReference type="Pfam" id="PF00403">
    <property type="entry name" value="HMA"/>
    <property type="match status" value="1"/>
</dbReference>
<dbReference type="RefSeq" id="WP_188758266.1">
    <property type="nucleotide sequence ID" value="NZ_BMJB01000001.1"/>
</dbReference>
<dbReference type="EMBL" id="BMJB01000001">
    <property type="protein sequence ID" value="GGA61379.1"/>
    <property type="molecule type" value="Genomic_DNA"/>
</dbReference>
<name>A0A916RL21_9BACT</name>
<reference evidence="3" key="1">
    <citation type="journal article" date="2014" name="Int. J. Syst. Evol. Microbiol.">
        <title>Complete genome sequence of Corynebacterium casei LMG S-19264T (=DSM 44701T), isolated from a smear-ripened cheese.</title>
        <authorList>
            <consortium name="US DOE Joint Genome Institute (JGI-PGF)"/>
            <person name="Walter F."/>
            <person name="Albersmeier A."/>
            <person name="Kalinowski J."/>
            <person name="Ruckert C."/>
        </authorList>
    </citation>
    <scope>NUCLEOTIDE SEQUENCE</scope>
    <source>
        <strain evidence="3">CGMCC 1.15447</strain>
    </source>
</reference>
<evidence type="ECO:0000313" key="4">
    <source>
        <dbReference type="Proteomes" id="UP000648801"/>
    </source>
</evidence>
<feature type="domain" description="HMA" evidence="2">
    <location>
        <begin position="3"/>
        <end position="67"/>
    </location>
</feature>
<comment type="caution">
    <text evidence="3">The sequence shown here is derived from an EMBL/GenBank/DDBJ whole genome shotgun (WGS) entry which is preliminary data.</text>
</comment>
<dbReference type="InterPro" id="IPR006121">
    <property type="entry name" value="HMA_dom"/>
</dbReference>
<dbReference type="CDD" id="cd00371">
    <property type="entry name" value="HMA"/>
    <property type="match status" value="1"/>
</dbReference>
<organism evidence="3 4">
    <name type="scientific">Edaphobacter acidisoli</name>
    <dbReference type="NCBI Taxonomy" id="2040573"/>
    <lineage>
        <taxon>Bacteria</taxon>
        <taxon>Pseudomonadati</taxon>
        <taxon>Acidobacteriota</taxon>
        <taxon>Terriglobia</taxon>
        <taxon>Terriglobales</taxon>
        <taxon>Acidobacteriaceae</taxon>
        <taxon>Edaphobacter</taxon>
    </lineage>
</organism>
<dbReference type="SUPFAM" id="SSF55008">
    <property type="entry name" value="HMA, heavy metal-associated domain"/>
    <property type="match status" value="1"/>
</dbReference>
<keyword evidence="1" id="KW-0479">Metal-binding</keyword>
<dbReference type="GO" id="GO:0046872">
    <property type="term" value="F:metal ion binding"/>
    <property type="evidence" value="ECO:0007669"/>
    <property type="project" value="UniProtKB-KW"/>
</dbReference>
<proteinExistence type="predicted"/>
<dbReference type="PROSITE" id="PS01047">
    <property type="entry name" value="HMA_1"/>
    <property type="match status" value="1"/>
</dbReference>
<dbReference type="AlphaFoldDB" id="A0A916RL21"/>
<evidence type="ECO:0000313" key="3">
    <source>
        <dbReference type="EMBL" id="GGA61379.1"/>
    </source>
</evidence>
<evidence type="ECO:0000259" key="2">
    <source>
        <dbReference type="PROSITE" id="PS50846"/>
    </source>
</evidence>
<accession>A0A916RL21</accession>
<dbReference type="InterPro" id="IPR036163">
    <property type="entry name" value="HMA_dom_sf"/>
</dbReference>
<evidence type="ECO:0000256" key="1">
    <source>
        <dbReference type="ARBA" id="ARBA00022723"/>
    </source>
</evidence>
<protein>
    <recommendedName>
        <fullName evidence="2">HMA domain-containing protein</fullName>
    </recommendedName>
</protein>
<dbReference type="Proteomes" id="UP000648801">
    <property type="component" value="Unassembled WGS sequence"/>
</dbReference>
<dbReference type="InterPro" id="IPR017969">
    <property type="entry name" value="Heavy-metal-associated_CS"/>
</dbReference>